<accession>A0A9P0ECJ6</accession>
<gene>
    <name evidence="1" type="ORF">NEZAVI_LOCUS4540</name>
</gene>
<keyword evidence="2" id="KW-1185">Reference proteome</keyword>
<dbReference type="Proteomes" id="UP001152798">
    <property type="component" value="Chromosome 2"/>
</dbReference>
<sequence length="51" mass="5708">MLLIFRKRLAVLGINQLGTFIFSKNNLSTMLKILGFMTTSQCSKTSLKGKN</sequence>
<dbReference type="EMBL" id="OV725078">
    <property type="protein sequence ID" value="CAH1393938.1"/>
    <property type="molecule type" value="Genomic_DNA"/>
</dbReference>
<dbReference type="AlphaFoldDB" id="A0A9P0ECJ6"/>
<evidence type="ECO:0000313" key="2">
    <source>
        <dbReference type="Proteomes" id="UP001152798"/>
    </source>
</evidence>
<reference evidence="1" key="1">
    <citation type="submission" date="2022-01" db="EMBL/GenBank/DDBJ databases">
        <authorList>
            <person name="King R."/>
        </authorList>
    </citation>
    <scope>NUCLEOTIDE SEQUENCE</scope>
</reference>
<evidence type="ECO:0000313" key="1">
    <source>
        <dbReference type="EMBL" id="CAH1393938.1"/>
    </source>
</evidence>
<organism evidence="1 2">
    <name type="scientific">Nezara viridula</name>
    <name type="common">Southern green stink bug</name>
    <name type="synonym">Cimex viridulus</name>
    <dbReference type="NCBI Taxonomy" id="85310"/>
    <lineage>
        <taxon>Eukaryota</taxon>
        <taxon>Metazoa</taxon>
        <taxon>Ecdysozoa</taxon>
        <taxon>Arthropoda</taxon>
        <taxon>Hexapoda</taxon>
        <taxon>Insecta</taxon>
        <taxon>Pterygota</taxon>
        <taxon>Neoptera</taxon>
        <taxon>Paraneoptera</taxon>
        <taxon>Hemiptera</taxon>
        <taxon>Heteroptera</taxon>
        <taxon>Panheteroptera</taxon>
        <taxon>Pentatomomorpha</taxon>
        <taxon>Pentatomoidea</taxon>
        <taxon>Pentatomidae</taxon>
        <taxon>Pentatominae</taxon>
        <taxon>Nezara</taxon>
    </lineage>
</organism>
<protein>
    <submittedName>
        <fullName evidence="1">Uncharacterized protein</fullName>
    </submittedName>
</protein>
<name>A0A9P0ECJ6_NEZVI</name>
<proteinExistence type="predicted"/>